<organism evidence="2 3">
    <name type="scientific">Candidatus Gottesmanbacteria bacterium GW2011_GWA2_42_18</name>
    <dbReference type="NCBI Taxonomy" id="1618442"/>
    <lineage>
        <taxon>Bacteria</taxon>
        <taxon>Candidatus Gottesmaniibacteriota</taxon>
    </lineage>
</organism>
<evidence type="ECO:0000256" key="1">
    <source>
        <dbReference type="SAM" id="Phobius"/>
    </source>
</evidence>
<evidence type="ECO:0000313" key="3">
    <source>
        <dbReference type="Proteomes" id="UP000034320"/>
    </source>
</evidence>
<dbReference type="EMBL" id="LCDD01000012">
    <property type="protein sequence ID" value="KKS46899.1"/>
    <property type="molecule type" value="Genomic_DNA"/>
</dbReference>
<dbReference type="PATRIC" id="fig|1618442.3.peg.596"/>
<comment type="caution">
    <text evidence="2">The sequence shown here is derived from an EMBL/GenBank/DDBJ whole genome shotgun (WGS) entry which is preliminary data.</text>
</comment>
<dbReference type="Gene3D" id="1.10.1760.20">
    <property type="match status" value="1"/>
</dbReference>
<dbReference type="InterPro" id="IPR046487">
    <property type="entry name" value="DUF6580"/>
</dbReference>
<feature type="transmembrane region" description="Helical" evidence="1">
    <location>
        <begin position="44"/>
        <end position="64"/>
    </location>
</feature>
<keyword evidence="1" id="KW-0472">Membrane</keyword>
<feature type="transmembrane region" description="Helical" evidence="1">
    <location>
        <begin position="12"/>
        <end position="32"/>
    </location>
</feature>
<keyword evidence="1" id="KW-1133">Transmembrane helix</keyword>
<dbReference type="Pfam" id="PF20221">
    <property type="entry name" value="DUF6580"/>
    <property type="match status" value="1"/>
</dbReference>
<feature type="transmembrane region" description="Helical" evidence="1">
    <location>
        <begin position="108"/>
        <end position="130"/>
    </location>
</feature>
<evidence type="ECO:0000313" key="2">
    <source>
        <dbReference type="EMBL" id="KKS46899.1"/>
    </source>
</evidence>
<sequence length="190" mass="21050">MGVCPSRLKKMYSKISAAFGLVAAGILFRTVFHIGDNIETITSGTLVAAAYLGPFWALAVPLTSMAVSDLILGNSLIFIFTWTAYMIIGATAFLFFRKKKKDRLIIPSILAAGGASIFFYLWTNFGVWFLDFYGMYPKTLPGLAEAYILGLPFLKMNLLGNLIFVPLFFFIAQIVRAEAKEENKNKIFSG</sequence>
<protein>
    <recommendedName>
        <fullName evidence="4">ECF transporter S component</fullName>
    </recommendedName>
</protein>
<dbReference type="AlphaFoldDB" id="A0A0G0ZDY7"/>
<reference evidence="2 3" key="1">
    <citation type="journal article" date="2015" name="Nature">
        <title>rRNA introns, odd ribosomes, and small enigmatic genomes across a large radiation of phyla.</title>
        <authorList>
            <person name="Brown C.T."/>
            <person name="Hug L.A."/>
            <person name="Thomas B.C."/>
            <person name="Sharon I."/>
            <person name="Castelle C.J."/>
            <person name="Singh A."/>
            <person name="Wilkins M.J."/>
            <person name="Williams K.H."/>
            <person name="Banfield J.F."/>
        </authorList>
    </citation>
    <scope>NUCLEOTIDE SEQUENCE [LARGE SCALE GENOMIC DNA]</scope>
</reference>
<accession>A0A0G0ZDY7</accession>
<feature type="transmembrane region" description="Helical" evidence="1">
    <location>
        <begin position="158"/>
        <end position="177"/>
    </location>
</feature>
<gene>
    <name evidence="2" type="ORF">UV09_C0012G0068</name>
</gene>
<feature type="transmembrane region" description="Helical" evidence="1">
    <location>
        <begin position="76"/>
        <end position="96"/>
    </location>
</feature>
<name>A0A0G0ZDY7_9BACT</name>
<dbReference type="Proteomes" id="UP000034320">
    <property type="component" value="Unassembled WGS sequence"/>
</dbReference>
<proteinExistence type="predicted"/>
<keyword evidence="1" id="KW-0812">Transmembrane</keyword>
<evidence type="ECO:0008006" key="4">
    <source>
        <dbReference type="Google" id="ProtNLM"/>
    </source>
</evidence>